<dbReference type="EMBL" id="PP511423">
    <property type="protein sequence ID" value="XCD04100.1"/>
    <property type="molecule type" value="Genomic_DNA"/>
</dbReference>
<sequence length="37" mass="4400">MRKRTSRRVDKKVFRRTAAKSKKININPTIFRGGIRL</sequence>
<name>A0AAU8AVT7_9VIRU</name>
<dbReference type="EMBL" id="PP511750">
    <property type="protein sequence ID" value="XCD07094.1"/>
    <property type="molecule type" value="Genomic_DNA"/>
</dbReference>
<evidence type="ECO:0000313" key="1">
    <source>
        <dbReference type="EMBL" id="XCD03474.1"/>
    </source>
</evidence>
<dbReference type="EMBL" id="PP511571">
    <property type="protein sequence ID" value="XCD05527.1"/>
    <property type="molecule type" value="Genomic_DNA"/>
</dbReference>
<accession>A0AAU8AVT7</accession>
<dbReference type="EMBL" id="PP511362">
    <property type="protein sequence ID" value="XCD03474.1"/>
    <property type="molecule type" value="Genomic_DNA"/>
</dbReference>
<evidence type="ECO:0000313" key="4">
    <source>
        <dbReference type="EMBL" id="XCD05527.1"/>
    </source>
</evidence>
<organism evidence="1">
    <name type="scientific">Dulem virus 136</name>
    <dbReference type="NCBI Taxonomy" id="3145613"/>
    <lineage>
        <taxon>Viruses</taxon>
        <taxon>Monodnaviria</taxon>
        <taxon>Sangervirae</taxon>
        <taxon>Phixviricota</taxon>
        <taxon>Malgrandaviricetes</taxon>
        <taxon>Petitvirales</taxon>
        <taxon>Microviridae</taxon>
        <taxon>Microvirus</taxon>
    </lineage>
</organism>
<dbReference type="EMBL" id="PP511676">
    <property type="protein sequence ID" value="XCD06478.1"/>
    <property type="molecule type" value="Genomic_DNA"/>
</dbReference>
<evidence type="ECO:0000313" key="2">
    <source>
        <dbReference type="EMBL" id="XCD04100.1"/>
    </source>
</evidence>
<dbReference type="EMBL" id="PP511474">
    <property type="protein sequence ID" value="XCD04550.1"/>
    <property type="molecule type" value="Genomic_DNA"/>
</dbReference>
<reference evidence="1" key="1">
    <citation type="submission" date="2024-03" db="EMBL/GenBank/DDBJ databases">
        <title>Diverse circular DNA viruses in blood, oral, and fecal samples of captive lemurs.</title>
        <authorList>
            <person name="Paietta E.N."/>
            <person name="Kraberger S."/>
            <person name="Lund M.C."/>
            <person name="Custer J.M."/>
            <person name="Vargas K.M."/>
            <person name="Ehmke E.E."/>
            <person name="Yoder A.D."/>
            <person name="Varsani A."/>
        </authorList>
    </citation>
    <scope>NUCLEOTIDE SEQUENCE</scope>
    <source>
        <strain evidence="1">Duke_18_73</strain>
        <strain evidence="2">Duke_21_87</strain>
        <strain evidence="3">Duke_23FS_52</strain>
        <strain evidence="4">Duke_24FS_100</strain>
        <strain evidence="5">Duke_25FF_1270</strain>
        <strain evidence="6">Duke_25FS_111</strain>
        <strain evidence="7">Duke_26_80</strain>
    </source>
</reference>
<proteinExistence type="predicted"/>
<dbReference type="EMBL" id="PP511635">
    <property type="protein sequence ID" value="XCD06112.1"/>
    <property type="molecule type" value="Genomic_DNA"/>
</dbReference>
<evidence type="ECO:0000313" key="6">
    <source>
        <dbReference type="EMBL" id="XCD06478.1"/>
    </source>
</evidence>
<evidence type="ECO:0000313" key="3">
    <source>
        <dbReference type="EMBL" id="XCD04550.1"/>
    </source>
</evidence>
<evidence type="ECO:0000313" key="7">
    <source>
        <dbReference type="EMBL" id="XCD07094.1"/>
    </source>
</evidence>
<protein>
    <submittedName>
        <fullName evidence="1">Uncharacterized protein</fullName>
    </submittedName>
</protein>
<evidence type="ECO:0000313" key="5">
    <source>
        <dbReference type="EMBL" id="XCD06112.1"/>
    </source>
</evidence>